<keyword evidence="3" id="KW-1185">Reference proteome</keyword>
<reference evidence="2" key="5">
    <citation type="journal article" date="2021" name="G3 (Bethesda)">
        <title>Aegilops tauschii genome assembly Aet v5.0 features greater sequence contiguity and improved annotation.</title>
        <authorList>
            <person name="Wang L."/>
            <person name="Zhu T."/>
            <person name="Rodriguez J.C."/>
            <person name="Deal K.R."/>
            <person name="Dubcovsky J."/>
            <person name="McGuire P.E."/>
            <person name="Lux T."/>
            <person name="Spannagl M."/>
            <person name="Mayer K.F.X."/>
            <person name="Baldrich P."/>
            <person name="Meyers B.C."/>
            <person name="Huo N."/>
            <person name="Gu Y.Q."/>
            <person name="Zhou H."/>
            <person name="Devos K.M."/>
            <person name="Bennetzen J.L."/>
            <person name="Unver T."/>
            <person name="Budak H."/>
            <person name="Gulick P.J."/>
            <person name="Galiba G."/>
            <person name="Kalapos B."/>
            <person name="Nelson D.R."/>
            <person name="Li P."/>
            <person name="You F.M."/>
            <person name="Luo M.C."/>
            <person name="Dvorak J."/>
        </authorList>
    </citation>
    <scope>NUCLEOTIDE SEQUENCE [LARGE SCALE GENOMIC DNA]</scope>
    <source>
        <strain evidence="2">cv. AL8/78</strain>
    </source>
</reference>
<dbReference type="Gramene" id="AET5Gv20635000.2">
    <property type="protein sequence ID" value="AET5Gv20635000.2"/>
    <property type="gene ID" value="AET5Gv20635000"/>
</dbReference>
<dbReference type="AlphaFoldDB" id="A0A453L647"/>
<reference evidence="3" key="1">
    <citation type="journal article" date="2014" name="Science">
        <title>Ancient hybridizations among the ancestral genomes of bread wheat.</title>
        <authorList>
            <consortium name="International Wheat Genome Sequencing Consortium,"/>
            <person name="Marcussen T."/>
            <person name="Sandve S.R."/>
            <person name="Heier L."/>
            <person name="Spannagl M."/>
            <person name="Pfeifer M."/>
            <person name="Jakobsen K.S."/>
            <person name="Wulff B.B."/>
            <person name="Steuernagel B."/>
            <person name="Mayer K.F."/>
            <person name="Olsen O.A."/>
        </authorList>
    </citation>
    <scope>NUCLEOTIDE SEQUENCE [LARGE SCALE GENOMIC DNA]</scope>
    <source>
        <strain evidence="3">cv. AL8/78</strain>
    </source>
</reference>
<keyword evidence="1" id="KW-0472">Membrane</keyword>
<dbReference type="Proteomes" id="UP000015105">
    <property type="component" value="Chromosome 5D"/>
</dbReference>
<keyword evidence="1" id="KW-0812">Transmembrane</keyword>
<evidence type="ECO:0000313" key="2">
    <source>
        <dbReference type="EnsemblPlants" id="AET5Gv20635000.2"/>
    </source>
</evidence>
<evidence type="ECO:0000313" key="3">
    <source>
        <dbReference type="Proteomes" id="UP000015105"/>
    </source>
</evidence>
<organism evidence="2 3">
    <name type="scientific">Aegilops tauschii subsp. strangulata</name>
    <name type="common">Goatgrass</name>
    <dbReference type="NCBI Taxonomy" id="200361"/>
    <lineage>
        <taxon>Eukaryota</taxon>
        <taxon>Viridiplantae</taxon>
        <taxon>Streptophyta</taxon>
        <taxon>Embryophyta</taxon>
        <taxon>Tracheophyta</taxon>
        <taxon>Spermatophyta</taxon>
        <taxon>Magnoliopsida</taxon>
        <taxon>Liliopsida</taxon>
        <taxon>Poales</taxon>
        <taxon>Poaceae</taxon>
        <taxon>BOP clade</taxon>
        <taxon>Pooideae</taxon>
        <taxon>Triticodae</taxon>
        <taxon>Triticeae</taxon>
        <taxon>Triticinae</taxon>
        <taxon>Aegilops</taxon>
    </lineage>
</organism>
<evidence type="ECO:0000256" key="1">
    <source>
        <dbReference type="SAM" id="Phobius"/>
    </source>
</evidence>
<reference evidence="2" key="4">
    <citation type="submission" date="2019-03" db="UniProtKB">
        <authorList>
            <consortium name="EnsemblPlants"/>
        </authorList>
    </citation>
    <scope>IDENTIFICATION</scope>
</reference>
<feature type="transmembrane region" description="Helical" evidence="1">
    <location>
        <begin position="56"/>
        <end position="76"/>
    </location>
</feature>
<accession>A0A453L647</accession>
<keyword evidence="1" id="KW-1133">Transmembrane helix</keyword>
<sequence>MLICFHQTEGSEMLFFFLSRAHMWRPLGSAAHIVRSTSRCLPLRLVRRGILSHDPIQGHLLFFSVGHLFCTILLLVLVDDHMAFICATSIVERRSSWVLSICFLRMYNRSIKMIHTSTGSPCCVQACRAASDGLSRQRPVGIVVYINYITSHIFFPLCLWVHNCFNLWPICAKQSWIISCYLKCSLSRCQIIYLNYLCVESTVKH</sequence>
<protein>
    <submittedName>
        <fullName evidence="2">Uncharacterized protein</fullName>
    </submittedName>
</protein>
<proteinExistence type="predicted"/>
<name>A0A453L647_AEGTS</name>
<dbReference type="EnsemblPlants" id="AET5Gv20635000.2">
    <property type="protein sequence ID" value="AET5Gv20635000.2"/>
    <property type="gene ID" value="AET5Gv20635000"/>
</dbReference>
<reference evidence="3" key="2">
    <citation type="journal article" date="2017" name="Nat. Plants">
        <title>The Aegilops tauschii genome reveals multiple impacts of transposons.</title>
        <authorList>
            <person name="Zhao G."/>
            <person name="Zou C."/>
            <person name="Li K."/>
            <person name="Wang K."/>
            <person name="Li T."/>
            <person name="Gao L."/>
            <person name="Zhang X."/>
            <person name="Wang H."/>
            <person name="Yang Z."/>
            <person name="Liu X."/>
            <person name="Jiang W."/>
            <person name="Mao L."/>
            <person name="Kong X."/>
            <person name="Jiao Y."/>
            <person name="Jia J."/>
        </authorList>
    </citation>
    <scope>NUCLEOTIDE SEQUENCE [LARGE SCALE GENOMIC DNA]</scope>
    <source>
        <strain evidence="3">cv. AL8/78</strain>
    </source>
</reference>
<reference evidence="2" key="3">
    <citation type="journal article" date="2017" name="Nature">
        <title>Genome sequence of the progenitor of the wheat D genome Aegilops tauschii.</title>
        <authorList>
            <person name="Luo M.C."/>
            <person name="Gu Y.Q."/>
            <person name="Puiu D."/>
            <person name="Wang H."/>
            <person name="Twardziok S.O."/>
            <person name="Deal K.R."/>
            <person name="Huo N."/>
            <person name="Zhu T."/>
            <person name="Wang L."/>
            <person name="Wang Y."/>
            <person name="McGuire P.E."/>
            <person name="Liu S."/>
            <person name="Long H."/>
            <person name="Ramasamy R.K."/>
            <person name="Rodriguez J.C."/>
            <person name="Van S.L."/>
            <person name="Yuan L."/>
            <person name="Wang Z."/>
            <person name="Xia Z."/>
            <person name="Xiao L."/>
            <person name="Anderson O.D."/>
            <person name="Ouyang S."/>
            <person name="Liang Y."/>
            <person name="Zimin A.V."/>
            <person name="Pertea G."/>
            <person name="Qi P."/>
            <person name="Bennetzen J.L."/>
            <person name="Dai X."/>
            <person name="Dawson M.W."/>
            <person name="Muller H.G."/>
            <person name="Kugler K."/>
            <person name="Rivarola-Duarte L."/>
            <person name="Spannagl M."/>
            <person name="Mayer K.F.X."/>
            <person name="Lu F.H."/>
            <person name="Bevan M.W."/>
            <person name="Leroy P."/>
            <person name="Li P."/>
            <person name="You F.M."/>
            <person name="Sun Q."/>
            <person name="Liu Z."/>
            <person name="Lyons E."/>
            <person name="Wicker T."/>
            <person name="Salzberg S.L."/>
            <person name="Devos K.M."/>
            <person name="Dvorak J."/>
        </authorList>
    </citation>
    <scope>NUCLEOTIDE SEQUENCE [LARGE SCALE GENOMIC DNA]</scope>
    <source>
        <strain evidence="2">cv. AL8/78</strain>
    </source>
</reference>